<keyword evidence="8" id="KW-1185">Reference proteome</keyword>
<dbReference type="PANTHER" id="PTHR12109">
    <property type="entry name" value="RING FINGER PROTEIN 141-RELATED"/>
    <property type="match status" value="1"/>
</dbReference>
<keyword evidence="1" id="KW-0479">Metal-binding</keyword>
<dbReference type="PROSITE" id="PS50089">
    <property type="entry name" value="ZF_RING_2"/>
    <property type="match status" value="1"/>
</dbReference>
<evidence type="ECO:0000256" key="2">
    <source>
        <dbReference type="ARBA" id="ARBA00022771"/>
    </source>
</evidence>
<dbReference type="PROSITE" id="PS00518">
    <property type="entry name" value="ZF_RING_1"/>
    <property type="match status" value="1"/>
</dbReference>
<dbReference type="Pfam" id="PF13639">
    <property type="entry name" value="zf-RING_2"/>
    <property type="match status" value="1"/>
</dbReference>
<dbReference type="EMBL" id="KB200329">
    <property type="protein sequence ID" value="ESP01982.1"/>
    <property type="molecule type" value="Genomic_DNA"/>
</dbReference>
<dbReference type="Gene3D" id="3.30.40.10">
    <property type="entry name" value="Zinc/RING finger domain, C3HC4 (zinc finger)"/>
    <property type="match status" value="1"/>
</dbReference>
<dbReference type="OrthoDB" id="6102107at2759"/>
<dbReference type="Proteomes" id="UP000030746">
    <property type="component" value="Unassembled WGS sequence"/>
</dbReference>
<evidence type="ECO:0000313" key="8">
    <source>
        <dbReference type="Proteomes" id="UP000030746"/>
    </source>
</evidence>
<feature type="transmembrane region" description="Helical" evidence="5">
    <location>
        <begin position="207"/>
        <end position="226"/>
    </location>
</feature>
<feature type="transmembrane region" description="Helical" evidence="5">
    <location>
        <begin position="177"/>
        <end position="200"/>
    </location>
</feature>
<dbReference type="OMA" id="IHRWING"/>
<accession>V4B8C8</accession>
<evidence type="ECO:0000313" key="7">
    <source>
        <dbReference type="EMBL" id="ESP01982.1"/>
    </source>
</evidence>
<keyword evidence="5" id="KW-1133">Transmembrane helix</keyword>
<gene>
    <name evidence="7" type="ORF">LOTGIDRAFT_157117</name>
</gene>
<evidence type="ECO:0000256" key="1">
    <source>
        <dbReference type="ARBA" id="ARBA00022723"/>
    </source>
</evidence>
<reference evidence="7 8" key="1">
    <citation type="journal article" date="2013" name="Nature">
        <title>Insights into bilaterian evolution from three spiralian genomes.</title>
        <authorList>
            <person name="Simakov O."/>
            <person name="Marletaz F."/>
            <person name="Cho S.J."/>
            <person name="Edsinger-Gonzales E."/>
            <person name="Havlak P."/>
            <person name="Hellsten U."/>
            <person name="Kuo D.H."/>
            <person name="Larsson T."/>
            <person name="Lv J."/>
            <person name="Arendt D."/>
            <person name="Savage R."/>
            <person name="Osoegawa K."/>
            <person name="de Jong P."/>
            <person name="Grimwood J."/>
            <person name="Chapman J.A."/>
            <person name="Shapiro H."/>
            <person name="Aerts A."/>
            <person name="Otillar R.P."/>
            <person name="Terry A.Y."/>
            <person name="Boore J.L."/>
            <person name="Grigoriev I.V."/>
            <person name="Lindberg D.R."/>
            <person name="Seaver E.C."/>
            <person name="Weisblat D.A."/>
            <person name="Putnam N.H."/>
            <person name="Rokhsar D.S."/>
        </authorList>
    </citation>
    <scope>NUCLEOTIDE SEQUENCE [LARGE SCALE GENOMIC DNA]</scope>
</reference>
<evidence type="ECO:0000256" key="3">
    <source>
        <dbReference type="ARBA" id="ARBA00022833"/>
    </source>
</evidence>
<evidence type="ECO:0000256" key="5">
    <source>
        <dbReference type="SAM" id="Phobius"/>
    </source>
</evidence>
<dbReference type="SUPFAM" id="SSF57850">
    <property type="entry name" value="RING/U-box"/>
    <property type="match status" value="1"/>
</dbReference>
<dbReference type="GeneID" id="20237209"/>
<dbReference type="InterPro" id="IPR047126">
    <property type="entry name" value="RNF141-like"/>
</dbReference>
<dbReference type="SMART" id="SM00184">
    <property type="entry name" value="RING"/>
    <property type="match status" value="1"/>
</dbReference>
<dbReference type="AlphaFoldDB" id="V4B8C8"/>
<dbReference type="GO" id="GO:0008270">
    <property type="term" value="F:zinc ion binding"/>
    <property type="evidence" value="ECO:0007669"/>
    <property type="project" value="UniProtKB-KW"/>
</dbReference>
<feature type="transmembrane region" description="Helical" evidence="5">
    <location>
        <begin position="146"/>
        <end position="165"/>
    </location>
</feature>
<organism evidence="7 8">
    <name type="scientific">Lottia gigantea</name>
    <name type="common">Giant owl limpet</name>
    <dbReference type="NCBI Taxonomy" id="225164"/>
    <lineage>
        <taxon>Eukaryota</taxon>
        <taxon>Metazoa</taxon>
        <taxon>Spiralia</taxon>
        <taxon>Lophotrochozoa</taxon>
        <taxon>Mollusca</taxon>
        <taxon>Gastropoda</taxon>
        <taxon>Patellogastropoda</taxon>
        <taxon>Lottioidea</taxon>
        <taxon>Lottiidae</taxon>
        <taxon>Lottia</taxon>
    </lineage>
</organism>
<name>V4B8C8_LOTGI</name>
<protein>
    <recommendedName>
        <fullName evidence="6">RING-type domain-containing protein</fullName>
    </recommendedName>
</protein>
<feature type="domain" description="RING-type" evidence="6">
    <location>
        <begin position="4"/>
        <end position="46"/>
    </location>
</feature>
<feature type="transmembrane region" description="Helical" evidence="5">
    <location>
        <begin position="232"/>
        <end position="252"/>
    </location>
</feature>
<dbReference type="RefSeq" id="XP_009047140.1">
    <property type="nucleotide sequence ID" value="XM_009048892.1"/>
</dbReference>
<sequence>MANCPVCLENFNRPTTCIPCGHMFCYECISNWRHTHFNSNVCPQCRCSIKQLQRVYLGDTDNLVLTQSQSSLTSFSSEKFQWFRQQFDNLYFNINRFKEWRQRLNVDDEIFHDDNNDDDDEPSHTFLEDIQHFTERIRVLWRELQISQKCMILFGVFLLSSLIIQDSQSSTGFLHGLILPILDIVVNFFTSLISTILFIFIRPLLCLWNILSELLIAVFEIVYSLFYAIFYAVWTILLIPYAICCAIFNWFTNICYYFVETVIALLRLGIVCILVGMSYLFLVDLNQREEALNILLRKYQTIRSALPTKHQLRSHANNFQNLFVAFVHSLSQKVTEQNQFQPMPTVDN</sequence>
<dbReference type="HOGENOM" id="CLU_797612_0_0_1"/>
<dbReference type="InterPro" id="IPR013083">
    <property type="entry name" value="Znf_RING/FYVE/PHD"/>
</dbReference>
<dbReference type="CTD" id="20237209"/>
<keyword evidence="2 4" id="KW-0863">Zinc-finger</keyword>
<evidence type="ECO:0000259" key="6">
    <source>
        <dbReference type="PROSITE" id="PS50089"/>
    </source>
</evidence>
<proteinExistence type="predicted"/>
<feature type="transmembrane region" description="Helical" evidence="5">
    <location>
        <begin position="264"/>
        <end position="282"/>
    </location>
</feature>
<dbReference type="KEGG" id="lgi:LOTGIDRAFT_157117"/>
<keyword evidence="5" id="KW-0472">Membrane</keyword>
<dbReference type="InterPro" id="IPR001841">
    <property type="entry name" value="Znf_RING"/>
</dbReference>
<dbReference type="STRING" id="225164.V4B8C8"/>
<keyword evidence="5" id="KW-0812">Transmembrane</keyword>
<evidence type="ECO:0000256" key="4">
    <source>
        <dbReference type="PROSITE-ProRule" id="PRU00175"/>
    </source>
</evidence>
<dbReference type="InterPro" id="IPR017907">
    <property type="entry name" value="Znf_RING_CS"/>
</dbReference>
<keyword evidence="3" id="KW-0862">Zinc</keyword>